<evidence type="ECO:0000313" key="5">
    <source>
        <dbReference type="EMBL" id="SDB93709.1"/>
    </source>
</evidence>
<sequence length="113" mass="12131">MTEAEDPTGSEDRTVAAGEAFPIDLPVSGGTGYRWELADAPPTVEYREQDTGPGPGRGSSADHGATEPGAPVHQRFVLRATSPGTGVIELDFVLRRPWESEPIAHRLIRIQVV</sequence>
<name>A0A1G6HHH4_9ACTN</name>
<feature type="region of interest" description="Disordered" evidence="3">
    <location>
        <begin position="1"/>
        <end position="70"/>
    </location>
</feature>
<proteinExistence type="predicted"/>
<protein>
    <submittedName>
        <fullName evidence="5">Chagasin family peptidase inhibitor I42</fullName>
    </submittedName>
</protein>
<organism evidence="5 6">
    <name type="scientific">Raineyella antarctica</name>
    <dbReference type="NCBI Taxonomy" id="1577474"/>
    <lineage>
        <taxon>Bacteria</taxon>
        <taxon>Bacillati</taxon>
        <taxon>Actinomycetota</taxon>
        <taxon>Actinomycetes</taxon>
        <taxon>Propionibacteriales</taxon>
        <taxon>Propionibacteriaceae</taxon>
        <taxon>Raineyella</taxon>
    </lineage>
</organism>
<dbReference type="RefSeq" id="WP_092612402.1">
    <property type="nucleotide sequence ID" value="NZ_FMYF01000010.1"/>
</dbReference>
<feature type="domain" description="Proteinase inhibitor I42 chagasin" evidence="4">
    <location>
        <begin position="15"/>
        <end position="106"/>
    </location>
</feature>
<dbReference type="GO" id="GO:0004869">
    <property type="term" value="F:cysteine-type endopeptidase inhibitor activity"/>
    <property type="evidence" value="ECO:0007669"/>
    <property type="project" value="UniProtKB-KW"/>
</dbReference>
<evidence type="ECO:0000256" key="1">
    <source>
        <dbReference type="ARBA" id="ARBA00022690"/>
    </source>
</evidence>
<keyword evidence="1" id="KW-0646">Protease inhibitor</keyword>
<evidence type="ECO:0000256" key="3">
    <source>
        <dbReference type="SAM" id="MobiDB-lite"/>
    </source>
</evidence>
<dbReference type="OrthoDB" id="4965604at2"/>
<dbReference type="InterPro" id="IPR036331">
    <property type="entry name" value="Chagasin-like_sf"/>
</dbReference>
<keyword evidence="2" id="KW-0789">Thiol protease inhibitor</keyword>
<accession>A0A1G6HHH4</accession>
<dbReference type="SUPFAM" id="SSF141066">
    <property type="entry name" value="ICP-like"/>
    <property type="match status" value="1"/>
</dbReference>
<dbReference type="EMBL" id="FMYF01000010">
    <property type="protein sequence ID" value="SDB93709.1"/>
    <property type="molecule type" value="Genomic_DNA"/>
</dbReference>
<dbReference type="Proteomes" id="UP000199086">
    <property type="component" value="Unassembled WGS sequence"/>
</dbReference>
<dbReference type="AlphaFoldDB" id="A0A1G6HHH4"/>
<evidence type="ECO:0000256" key="2">
    <source>
        <dbReference type="ARBA" id="ARBA00022704"/>
    </source>
</evidence>
<reference evidence="5 6" key="1">
    <citation type="submission" date="2016-06" db="EMBL/GenBank/DDBJ databases">
        <authorList>
            <person name="Olsen C.W."/>
            <person name="Carey S."/>
            <person name="Hinshaw L."/>
            <person name="Karasin A.I."/>
        </authorList>
    </citation>
    <scope>NUCLEOTIDE SEQUENCE [LARGE SCALE GENOMIC DNA]</scope>
    <source>
        <strain evidence="5 6">LZ-22</strain>
    </source>
</reference>
<keyword evidence="6" id="KW-1185">Reference proteome</keyword>
<gene>
    <name evidence="5" type="ORF">GA0111570_11058</name>
</gene>
<evidence type="ECO:0000313" key="6">
    <source>
        <dbReference type="Proteomes" id="UP000199086"/>
    </source>
</evidence>
<dbReference type="Gene3D" id="2.60.40.2020">
    <property type="match status" value="1"/>
</dbReference>
<dbReference type="InterPro" id="IPR018990">
    <property type="entry name" value="Prot_inh_I42_chagasin"/>
</dbReference>
<evidence type="ECO:0000259" key="4">
    <source>
        <dbReference type="Pfam" id="PF09394"/>
    </source>
</evidence>
<dbReference type="Pfam" id="PF09394">
    <property type="entry name" value="Inhibitor_I42"/>
    <property type="match status" value="1"/>
</dbReference>